<evidence type="ECO:0000313" key="3">
    <source>
        <dbReference type="Proteomes" id="UP000193642"/>
    </source>
</evidence>
<dbReference type="PANTHER" id="PTHR22775:SF3">
    <property type="entry name" value="SORTING NEXIN-13"/>
    <property type="match status" value="1"/>
</dbReference>
<dbReference type="InterPro" id="IPR013937">
    <property type="entry name" value="Sorting_nexin_C"/>
</dbReference>
<sequence>MENRRKLLETYLQNLLKHVDICKSIEFRKFICHTDIIRLLYNDTVSTHDSKAENKKKKQFVKNLFHKFEENIKRHTKPQSRFNSVSLNAEEVAALKSRPENNTDTVDLLFDLITEIFELKEKGNFIRRKALNLVLQHILGGAIERRVTDSLKSVFCEEFMVSRIEYLKTSLFDTVWPIRTPEQKAKCRQTSSSKMIHLSLALLGKVVGKKNARRGALKFLWVFQNSILNRQLIYMLLDDIIEALFGE</sequence>
<protein>
    <recommendedName>
        <fullName evidence="1">Sorting nexin C-terminal domain-containing protein</fullName>
    </recommendedName>
</protein>
<name>A0A1Y2CQ80_9FUNG</name>
<evidence type="ECO:0000259" key="1">
    <source>
        <dbReference type="Pfam" id="PF08628"/>
    </source>
</evidence>
<dbReference type="PANTHER" id="PTHR22775">
    <property type="entry name" value="SORTING NEXIN"/>
    <property type="match status" value="1"/>
</dbReference>
<dbReference type="EMBL" id="MCGO01000011">
    <property type="protein sequence ID" value="ORY48505.1"/>
    <property type="molecule type" value="Genomic_DNA"/>
</dbReference>
<dbReference type="Gene3D" id="3.30.1520.10">
    <property type="entry name" value="Phox-like domain"/>
    <property type="match status" value="1"/>
</dbReference>
<dbReference type="SUPFAM" id="SSF64268">
    <property type="entry name" value="PX domain"/>
    <property type="match status" value="1"/>
</dbReference>
<dbReference type="STRING" id="329046.A0A1Y2CQ80"/>
<evidence type="ECO:0000313" key="2">
    <source>
        <dbReference type="EMBL" id="ORY48505.1"/>
    </source>
</evidence>
<proteinExistence type="predicted"/>
<gene>
    <name evidence="2" type="ORF">BCR33DRAFT_37009</name>
</gene>
<dbReference type="GO" id="GO:0035091">
    <property type="term" value="F:phosphatidylinositol binding"/>
    <property type="evidence" value="ECO:0007669"/>
    <property type="project" value="InterPro"/>
</dbReference>
<dbReference type="Pfam" id="PF08628">
    <property type="entry name" value="Nexin_C"/>
    <property type="match status" value="1"/>
</dbReference>
<accession>A0A1Y2CQ80</accession>
<dbReference type="OrthoDB" id="120967at2759"/>
<reference evidence="2 3" key="1">
    <citation type="submission" date="2016-07" db="EMBL/GenBank/DDBJ databases">
        <title>Pervasive Adenine N6-methylation of Active Genes in Fungi.</title>
        <authorList>
            <consortium name="DOE Joint Genome Institute"/>
            <person name="Mondo S.J."/>
            <person name="Dannebaum R.O."/>
            <person name="Kuo R.C."/>
            <person name="Labutti K."/>
            <person name="Haridas S."/>
            <person name="Kuo A."/>
            <person name="Salamov A."/>
            <person name="Ahrendt S.R."/>
            <person name="Lipzen A."/>
            <person name="Sullivan W."/>
            <person name="Andreopoulos W.B."/>
            <person name="Clum A."/>
            <person name="Lindquist E."/>
            <person name="Daum C."/>
            <person name="Ramamoorthy G.K."/>
            <person name="Gryganskyi A."/>
            <person name="Culley D."/>
            <person name="Magnuson J.K."/>
            <person name="James T.Y."/>
            <person name="O'Malley M.A."/>
            <person name="Stajich J.E."/>
            <person name="Spatafora J.W."/>
            <person name="Visel A."/>
            <person name="Grigoriev I.V."/>
        </authorList>
    </citation>
    <scope>NUCLEOTIDE SEQUENCE [LARGE SCALE GENOMIC DNA]</scope>
    <source>
        <strain evidence="2 3">JEL800</strain>
    </source>
</reference>
<organism evidence="2 3">
    <name type="scientific">Rhizoclosmatium globosum</name>
    <dbReference type="NCBI Taxonomy" id="329046"/>
    <lineage>
        <taxon>Eukaryota</taxon>
        <taxon>Fungi</taxon>
        <taxon>Fungi incertae sedis</taxon>
        <taxon>Chytridiomycota</taxon>
        <taxon>Chytridiomycota incertae sedis</taxon>
        <taxon>Chytridiomycetes</taxon>
        <taxon>Chytridiales</taxon>
        <taxon>Chytriomycetaceae</taxon>
        <taxon>Rhizoclosmatium</taxon>
    </lineage>
</organism>
<dbReference type="Proteomes" id="UP000193642">
    <property type="component" value="Unassembled WGS sequence"/>
</dbReference>
<comment type="caution">
    <text evidence="2">The sequence shown here is derived from an EMBL/GenBank/DDBJ whole genome shotgun (WGS) entry which is preliminary data.</text>
</comment>
<keyword evidence="3" id="KW-1185">Reference proteome</keyword>
<feature type="domain" description="Sorting nexin C-terminal" evidence="1">
    <location>
        <begin position="126"/>
        <end position="226"/>
    </location>
</feature>
<dbReference type="AlphaFoldDB" id="A0A1Y2CQ80"/>
<dbReference type="InterPro" id="IPR036871">
    <property type="entry name" value="PX_dom_sf"/>
</dbReference>